<dbReference type="GO" id="GO:0006508">
    <property type="term" value="P:proteolysis"/>
    <property type="evidence" value="ECO:0007669"/>
    <property type="project" value="UniProtKB-KW"/>
</dbReference>
<dbReference type="GO" id="GO:0008233">
    <property type="term" value="F:peptidase activity"/>
    <property type="evidence" value="ECO:0007669"/>
    <property type="project" value="UniProtKB-KW"/>
</dbReference>
<dbReference type="Gene3D" id="2.40.70.10">
    <property type="entry name" value="Acid Proteases"/>
    <property type="match status" value="1"/>
</dbReference>
<accession>A0A972VUU9</accession>
<reference evidence="2" key="1">
    <citation type="submission" date="2020-05" db="EMBL/GenBank/DDBJ databases">
        <title>Sulfur intermediates as new biogeochemical hubs in an aquatic model microbial ecosystem.</title>
        <authorList>
            <person name="Vigneron A."/>
        </authorList>
    </citation>
    <scope>NUCLEOTIDE SEQUENCE</scope>
    <source>
        <strain evidence="2">Bin.250</strain>
    </source>
</reference>
<protein>
    <submittedName>
        <fullName evidence="2">ATP-dependent zinc protease</fullName>
    </submittedName>
</protein>
<evidence type="ECO:0000313" key="3">
    <source>
        <dbReference type="Proteomes" id="UP000754644"/>
    </source>
</evidence>
<keyword evidence="2" id="KW-0645">Protease</keyword>
<proteinExistence type="predicted"/>
<dbReference type="InterPro" id="IPR021109">
    <property type="entry name" value="Peptidase_aspartic_dom_sf"/>
</dbReference>
<dbReference type="SUPFAM" id="SSF50630">
    <property type="entry name" value="Acid proteases"/>
    <property type="match status" value="1"/>
</dbReference>
<keyword evidence="2" id="KW-0378">Hydrolase</keyword>
<organism evidence="2 3">
    <name type="scientific">SAR86 cluster bacterium</name>
    <dbReference type="NCBI Taxonomy" id="2030880"/>
    <lineage>
        <taxon>Bacteria</taxon>
        <taxon>Pseudomonadati</taxon>
        <taxon>Pseudomonadota</taxon>
        <taxon>Gammaproteobacteria</taxon>
        <taxon>SAR86 cluster</taxon>
    </lineage>
</organism>
<dbReference type="PANTHER" id="PTHR38037">
    <property type="entry name" value="ZN_PROTEASE DOMAIN-CONTAINING PROTEIN"/>
    <property type="match status" value="1"/>
</dbReference>
<gene>
    <name evidence="2" type="ORF">HQ497_04825</name>
</gene>
<comment type="caution">
    <text evidence="2">The sequence shown here is derived from an EMBL/GenBank/DDBJ whole genome shotgun (WGS) entry which is preliminary data.</text>
</comment>
<dbReference type="PANTHER" id="PTHR38037:SF1">
    <property type="entry name" value="ATP-DEPENDENT ZINC PROTEASE DOMAIN-CONTAINING PROTEIN-RELATED"/>
    <property type="match status" value="1"/>
</dbReference>
<dbReference type="EMBL" id="JABMOJ010000175">
    <property type="protein sequence ID" value="NQV64670.1"/>
    <property type="molecule type" value="Genomic_DNA"/>
</dbReference>
<dbReference type="InterPro" id="IPR008503">
    <property type="entry name" value="Asp_endopeptidase"/>
</dbReference>
<sequence length="151" mass="17444">MLNNKTILGWREWLALPDLNIDRIIAKVDTGAKTCALHAFYIEEFEMDNQAWVRFGLHPNRDSRLQHVDCEAPIKDRRDVTDSGGHSENRYVIDTTFVLAGKKIRAEVTLTNRDNMRYRLLLGRNALRRRFLVDPSVSYQLDKGPQSTLTS</sequence>
<dbReference type="Proteomes" id="UP000754644">
    <property type="component" value="Unassembled WGS sequence"/>
</dbReference>
<dbReference type="Pfam" id="PF05618">
    <property type="entry name" value="Zn_protease"/>
    <property type="match status" value="1"/>
</dbReference>
<feature type="domain" description="Retropepsin-like aspartic endopeptidase" evidence="1">
    <location>
        <begin position="7"/>
        <end position="140"/>
    </location>
</feature>
<evidence type="ECO:0000259" key="1">
    <source>
        <dbReference type="Pfam" id="PF05618"/>
    </source>
</evidence>
<name>A0A972VUU9_9GAMM</name>
<dbReference type="AlphaFoldDB" id="A0A972VUU9"/>
<evidence type="ECO:0000313" key="2">
    <source>
        <dbReference type="EMBL" id="NQV64670.1"/>
    </source>
</evidence>